<evidence type="ECO:0000256" key="9">
    <source>
        <dbReference type="RuleBase" id="RU003357"/>
    </source>
</evidence>
<evidence type="ECO:0000259" key="10">
    <source>
        <dbReference type="Pfam" id="PF00593"/>
    </source>
</evidence>
<proteinExistence type="inferred from homology"/>
<feature type="domain" description="TonB-dependent receptor plug" evidence="11">
    <location>
        <begin position="145"/>
        <end position="262"/>
    </location>
</feature>
<comment type="subcellular location">
    <subcellularLocation>
        <location evidence="1 8">Cell outer membrane</location>
        <topology evidence="1 8">Multi-pass membrane protein</topology>
    </subcellularLocation>
</comment>
<evidence type="ECO:0000256" key="7">
    <source>
        <dbReference type="ARBA" id="ARBA00023237"/>
    </source>
</evidence>
<dbReference type="PANTHER" id="PTHR47234">
    <property type="match status" value="1"/>
</dbReference>
<accession>D5QJC4</accession>
<feature type="non-terminal residue" evidence="12">
    <location>
        <position position="933"/>
    </location>
</feature>
<comment type="similarity">
    <text evidence="8 9">Belongs to the TonB-dependent receptor family.</text>
</comment>
<evidence type="ECO:0000256" key="4">
    <source>
        <dbReference type="ARBA" id="ARBA00022692"/>
    </source>
</evidence>
<dbReference type="InterPro" id="IPR036942">
    <property type="entry name" value="Beta-barrel_TonB_sf"/>
</dbReference>
<evidence type="ECO:0000256" key="8">
    <source>
        <dbReference type="PROSITE-ProRule" id="PRU01360"/>
    </source>
</evidence>
<dbReference type="Pfam" id="PF00593">
    <property type="entry name" value="TonB_dep_Rec_b-barrel"/>
    <property type="match status" value="1"/>
</dbReference>
<keyword evidence="12" id="KW-0675">Receptor</keyword>
<dbReference type="PROSITE" id="PS52016">
    <property type="entry name" value="TONB_DEPENDENT_REC_3"/>
    <property type="match status" value="1"/>
</dbReference>
<evidence type="ECO:0000256" key="2">
    <source>
        <dbReference type="ARBA" id="ARBA00022448"/>
    </source>
</evidence>
<evidence type="ECO:0000313" key="13">
    <source>
        <dbReference type="Proteomes" id="UP000006468"/>
    </source>
</evidence>
<dbReference type="InterPro" id="IPR000531">
    <property type="entry name" value="Beta-barrel_TonB"/>
</dbReference>
<keyword evidence="3 8" id="KW-1134">Transmembrane beta strand</keyword>
<keyword evidence="2 8" id="KW-0813">Transport</keyword>
<evidence type="ECO:0000256" key="6">
    <source>
        <dbReference type="ARBA" id="ARBA00023136"/>
    </source>
</evidence>
<dbReference type="EMBL" id="ADTV01000067">
    <property type="protein sequence ID" value="EFG82946.1"/>
    <property type="molecule type" value="Genomic_DNA"/>
</dbReference>
<dbReference type="Gene3D" id="2.170.130.10">
    <property type="entry name" value="TonB-dependent receptor, plug domain"/>
    <property type="match status" value="1"/>
</dbReference>
<name>D5QJC4_NOVHA</name>
<keyword evidence="5 9" id="KW-0798">TonB box</keyword>
<keyword evidence="7 8" id="KW-0998">Cell outer membrane</keyword>
<dbReference type="Proteomes" id="UP000006468">
    <property type="component" value="Chromosome"/>
</dbReference>
<evidence type="ECO:0000259" key="11">
    <source>
        <dbReference type="Pfam" id="PF07715"/>
    </source>
</evidence>
<dbReference type="HOGENOM" id="CLU_010745_1_1_5"/>
<protein>
    <submittedName>
        <fullName evidence="12">Putative TonB-dependent receptor</fullName>
    </submittedName>
</protein>
<dbReference type="Pfam" id="PF07715">
    <property type="entry name" value="Plug"/>
    <property type="match status" value="1"/>
</dbReference>
<evidence type="ECO:0000313" key="12">
    <source>
        <dbReference type="EMBL" id="EFG82946.1"/>
    </source>
</evidence>
<dbReference type="PANTHER" id="PTHR47234:SF3">
    <property type="entry name" value="SECRETIN_TONB SHORT N-TERMINAL DOMAIN-CONTAINING PROTEIN"/>
    <property type="match status" value="1"/>
</dbReference>
<dbReference type="InterPro" id="IPR039426">
    <property type="entry name" value="TonB-dep_rcpt-like"/>
</dbReference>
<dbReference type="AlphaFoldDB" id="D5QJC4"/>
<comment type="caution">
    <text evidence="12">The sequence shown here is derived from an EMBL/GenBank/DDBJ whole genome shotgun (WGS) entry which is preliminary data.</text>
</comment>
<feature type="domain" description="TonB-dependent receptor-like beta-barrel" evidence="10">
    <location>
        <begin position="409"/>
        <end position="855"/>
    </location>
</feature>
<evidence type="ECO:0000256" key="1">
    <source>
        <dbReference type="ARBA" id="ARBA00004571"/>
    </source>
</evidence>
<sequence>MELASFIQHATIARSCHDRAHDASGIGNPVLKQWGSSHFASALVAATLLSGPISASAQTVVASSVLAKKTKDTHAYAQARQGNAGVATRPAPLSAAHSAASSGIALHEGKAPSGIVSAKAEDISVNSRRIPGNSVLSPSTNPHSTTPVIIIKADDLMKTGKTDLTQALTQMVSSVTSPPHNGEGGGAFTQTIALRGLSPDETLILVNGHRRHIGANFNVNPGPNVGSEPADLSLIPIGAVDHIEVITEGATALYGADAIAGAINIVLKSDVSGGTINFENSGYYQGDGQAIDGYGDYGWKIGHRGGSAHLAFQVKHQLPTNNSGKLQGNEFPLLADGSQDPREAGFNKDVQRGLGLPKSTLENLSANIEIPLTDAIHFYSTDTFSHRRVNVAEAYRPVSQTSNVIASYYPTGMQPYLDMDEYDFEVDNGIKGTYKKFAWDTYVNYGRDYQQYNMQHTDNPSLGLASKRNFDDGSNISSQLTAGLRVSRPIRTTFLPRDIRVNFGAEYRHDTFQMTAGEYQSWANGGNGLTPGAADHPGTSPLAANNTSRDTFDGYLNLDFFVTSKWEWTLGGRATSYSSLATVETGSIGTRYGFNKRIALRANINAGYRPPTLGQEHYYFIDPFPTYQIDQLPANHAIANALGAGRLKGESSRSFTIGAEGELIPNLHYSGNLYYIAINNRLMDTTTLSGSYISSLMGMYGLGDSASNSLQFYTNALNTNTWGGDFTASYDLFTRHVGHFNFGIGLNFTDNEVRSINKTPAAAAAHGLSFVNGYSTALLLRTAPRNRENVNVTWNYGKWRVFLQEERYGSTLFLGSPAAGVSIAPFEQRPAFLTNMEVSYRVIPKLMLTVGAYNLGNKYPTRIPGWAAKAQSYVTKYSYYSPFGFNGGARGTNFCRYRRNIYRYCNRKWRDVLRAGFVHILTHLFPKDIITEI</sequence>
<evidence type="ECO:0000256" key="5">
    <source>
        <dbReference type="ARBA" id="ARBA00023077"/>
    </source>
</evidence>
<dbReference type="InterPro" id="IPR037066">
    <property type="entry name" value="Plug_dom_sf"/>
</dbReference>
<dbReference type="SUPFAM" id="SSF56935">
    <property type="entry name" value="Porins"/>
    <property type="match status" value="1"/>
</dbReference>
<dbReference type="InterPro" id="IPR012910">
    <property type="entry name" value="Plug_dom"/>
</dbReference>
<evidence type="ECO:0000256" key="3">
    <source>
        <dbReference type="ARBA" id="ARBA00022452"/>
    </source>
</evidence>
<dbReference type="GO" id="GO:0009279">
    <property type="term" value="C:cell outer membrane"/>
    <property type="evidence" value="ECO:0007669"/>
    <property type="project" value="UniProtKB-SubCell"/>
</dbReference>
<organism evidence="12 13">
    <name type="scientific">Novacetimonas hansenii ATCC 23769</name>
    <dbReference type="NCBI Taxonomy" id="714995"/>
    <lineage>
        <taxon>Bacteria</taxon>
        <taxon>Pseudomonadati</taxon>
        <taxon>Pseudomonadota</taxon>
        <taxon>Alphaproteobacteria</taxon>
        <taxon>Acetobacterales</taxon>
        <taxon>Acetobacteraceae</taxon>
        <taxon>Novacetimonas</taxon>
    </lineage>
</organism>
<keyword evidence="6 8" id="KW-0472">Membrane</keyword>
<dbReference type="Gene3D" id="2.40.170.20">
    <property type="entry name" value="TonB-dependent receptor, beta-barrel domain"/>
    <property type="match status" value="1"/>
</dbReference>
<gene>
    <name evidence="12" type="ORF">GXY_16287</name>
</gene>
<reference evidence="12 13" key="1">
    <citation type="journal article" date="2010" name="J. Bacteriol.">
        <title>Genome sequence of a cellulose-producing bacterium, Gluconacetobacter hansenii ATCC 23769.</title>
        <authorList>
            <person name="Iyer P.R."/>
            <person name="Geib S.M."/>
            <person name="Catchmark J."/>
            <person name="Kao T.H."/>
            <person name="Tien M."/>
        </authorList>
    </citation>
    <scope>NUCLEOTIDE SEQUENCE [LARGE SCALE GENOMIC DNA]</scope>
    <source>
        <strain evidence="12 13">ATCC 23769</strain>
    </source>
</reference>
<keyword evidence="4 8" id="KW-0812">Transmembrane</keyword>